<dbReference type="OrthoDB" id="9760647at2"/>
<dbReference type="InterPro" id="IPR013783">
    <property type="entry name" value="Ig-like_fold"/>
</dbReference>
<comment type="cofactor">
    <cofactor evidence="1">
        <name>Ca(2+)</name>
        <dbReference type="ChEBI" id="CHEBI:29108"/>
    </cofactor>
</comment>
<evidence type="ECO:0000313" key="6">
    <source>
        <dbReference type="Proteomes" id="UP000199400"/>
    </source>
</evidence>
<dbReference type="SMR" id="A0A1I2G9R1"/>
<sequence length="712" mass="75995">MRSRGTSARVAAAAIAAGLAACEDAAPPRRDCAATVWAQPQRPGATLELVGSWNSWYVPGIPLRASREDPEWQVARVELPPGEYGYLIVEDGVDRVDAHNPLTTFWQEQDDLEVSLLRIADCAQPELVVDGVTATPTGDLTASARLLAASDGSPLQRAEARTSDGSVVPATIDAASGAITIARAGLPRGKHSLELVAVDEAGREARARAVGWVEPAAERPHEGLLYQIMIDRFRGPGGAPLAPPASPGGRAGGTLAGIEAELDAIEALGATALWLSPVYVNPVEAREGRGDGHLYEGYHGYWPLDSRGVEPRIGGEAALRSLVTAAHARGLRVLLDLVPNHVYEDNPRYRESQAQDLWNMSDPPCVCGLGGCDWGRYIQTCWFTPYLPDLRLERPDALRWAYEDAVWWTETFDLDGLRVDAVPMMPRAATRRIAAEVRERLAPREASFFVGEVFTGPGAWGIEVIRYYLGPDGLDSVFDFPLMWALRDAIAHESAGFAAVEASLAEVEAKTAGSGGTLARMIGNHDVTRFLSEAAGGTASDPWASPEPQPEAALPFERQALALGLVLTLPGLPVVYYGDEVGLAGGQDPDCRRVMPAWDELSPPQAKLLATARKLGTLRRCSPALLRGSRRAVTVTADAYAFERATPAGERALVLVSRAGEGRAVALADFSLEPGEYVDALSGEAFALGPGAAVPMAPRSQRVLLPAGDPCL</sequence>
<dbReference type="PANTHER" id="PTHR10357">
    <property type="entry name" value="ALPHA-AMYLASE FAMILY MEMBER"/>
    <property type="match status" value="1"/>
</dbReference>
<dbReference type="STRING" id="54.SAMN02745121_07163"/>
<evidence type="ECO:0000256" key="1">
    <source>
        <dbReference type="ARBA" id="ARBA00001913"/>
    </source>
</evidence>
<protein>
    <submittedName>
        <fullName evidence="5">Glycosidase</fullName>
    </submittedName>
</protein>
<gene>
    <name evidence="5" type="ORF">SAMN02745121_07163</name>
</gene>
<dbReference type="InterPro" id="IPR006047">
    <property type="entry name" value="GH13_cat_dom"/>
</dbReference>
<dbReference type="Pfam" id="PF00128">
    <property type="entry name" value="Alpha-amylase"/>
    <property type="match status" value="1"/>
</dbReference>
<keyword evidence="5" id="KW-0378">Hydrolase</keyword>
<dbReference type="InterPro" id="IPR014756">
    <property type="entry name" value="Ig_E-set"/>
</dbReference>
<dbReference type="AlphaFoldDB" id="A0A1I2G9R1"/>
<evidence type="ECO:0000259" key="4">
    <source>
        <dbReference type="SMART" id="SM00642"/>
    </source>
</evidence>
<dbReference type="Proteomes" id="UP000199400">
    <property type="component" value="Unassembled WGS sequence"/>
</dbReference>
<dbReference type="Gene3D" id="3.20.20.80">
    <property type="entry name" value="Glycosidases"/>
    <property type="match status" value="1"/>
</dbReference>
<proteinExistence type="predicted"/>
<dbReference type="CDD" id="cd02859">
    <property type="entry name" value="E_set_AMPKbeta_like_N"/>
    <property type="match status" value="1"/>
</dbReference>
<dbReference type="SUPFAM" id="SSF51445">
    <property type="entry name" value="(Trans)glycosidases"/>
    <property type="match status" value="1"/>
</dbReference>
<reference evidence="6" key="1">
    <citation type="submission" date="2016-10" db="EMBL/GenBank/DDBJ databases">
        <authorList>
            <person name="Varghese N."/>
            <person name="Submissions S."/>
        </authorList>
    </citation>
    <scope>NUCLEOTIDE SEQUENCE [LARGE SCALE GENOMIC DNA]</scope>
    <source>
        <strain evidence="6">ATCC 25963</strain>
    </source>
</reference>
<accession>A0A1I2G9R1</accession>
<keyword evidence="6" id="KW-1185">Reference proteome</keyword>
<keyword evidence="5" id="KW-0326">Glycosidase</keyword>
<dbReference type="RefSeq" id="WP_096325832.1">
    <property type="nucleotide sequence ID" value="NZ_FOMX01000031.1"/>
</dbReference>
<evidence type="ECO:0000313" key="5">
    <source>
        <dbReference type="EMBL" id="SFF14454.1"/>
    </source>
</evidence>
<dbReference type="SUPFAM" id="SSF81296">
    <property type="entry name" value="E set domains"/>
    <property type="match status" value="1"/>
</dbReference>
<dbReference type="EMBL" id="FOMX01000031">
    <property type="protein sequence ID" value="SFF14454.1"/>
    <property type="molecule type" value="Genomic_DNA"/>
</dbReference>
<dbReference type="GO" id="GO:0016798">
    <property type="term" value="F:hydrolase activity, acting on glycosyl bonds"/>
    <property type="evidence" value="ECO:0007669"/>
    <property type="project" value="UniProtKB-KW"/>
</dbReference>
<dbReference type="GO" id="GO:0046872">
    <property type="term" value="F:metal ion binding"/>
    <property type="evidence" value="ECO:0007669"/>
    <property type="project" value="UniProtKB-KW"/>
</dbReference>
<feature type="domain" description="Glycosyl hydrolase family 13 catalytic" evidence="4">
    <location>
        <begin position="227"/>
        <end position="619"/>
    </location>
</feature>
<organism evidence="5 6">
    <name type="scientific">Nannocystis exedens</name>
    <dbReference type="NCBI Taxonomy" id="54"/>
    <lineage>
        <taxon>Bacteria</taxon>
        <taxon>Pseudomonadati</taxon>
        <taxon>Myxococcota</taxon>
        <taxon>Polyangia</taxon>
        <taxon>Nannocystales</taxon>
        <taxon>Nannocystaceae</taxon>
        <taxon>Nannocystis</taxon>
    </lineage>
</organism>
<keyword evidence="3" id="KW-0732">Signal</keyword>
<name>A0A1I2G9R1_9BACT</name>
<keyword evidence="2" id="KW-0479">Metal-binding</keyword>
<dbReference type="SMART" id="SM00642">
    <property type="entry name" value="Aamy"/>
    <property type="match status" value="1"/>
</dbReference>
<evidence type="ECO:0000256" key="2">
    <source>
        <dbReference type="ARBA" id="ARBA00022723"/>
    </source>
</evidence>
<dbReference type="GO" id="GO:0005975">
    <property type="term" value="P:carbohydrate metabolic process"/>
    <property type="evidence" value="ECO:0007669"/>
    <property type="project" value="InterPro"/>
</dbReference>
<dbReference type="PANTHER" id="PTHR10357:SF215">
    <property type="entry name" value="ALPHA-AMYLASE 1"/>
    <property type="match status" value="1"/>
</dbReference>
<dbReference type="Gene3D" id="2.60.40.10">
    <property type="entry name" value="Immunoglobulins"/>
    <property type="match status" value="1"/>
</dbReference>
<evidence type="ECO:0000256" key="3">
    <source>
        <dbReference type="ARBA" id="ARBA00022729"/>
    </source>
</evidence>
<dbReference type="PROSITE" id="PS51257">
    <property type="entry name" value="PROKAR_LIPOPROTEIN"/>
    <property type="match status" value="1"/>
</dbReference>
<dbReference type="InterPro" id="IPR017853">
    <property type="entry name" value="GH"/>
</dbReference>